<dbReference type="AlphaFoldDB" id="A0A0A0M7H8"/>
<evidence type="ECO:0000256" key="2">
    <source>
        <dbReference type="SAM" id="SignalP"/>
    </source>
</evidence>
<keyword evidence="4" id="KW-1185">Reference proteome</keyword>
<keyword evidence="3" id="KW-0489">Methyltransferase</keyword>
<feature type="compositionally biased region" description="Polar residues" evidence="1">
    <location>
        <begin position="20"/>
        <end position="31"/>
    </location>
</feature>
<dbReference type="OrthoDB" id="9801692at2"/>
<keyword evidence="3" id="KW-0808">Transferase</keyword>
<protein>
    <submittedName>
        <fullName evidence="3">Methyltransferase</fullName>
    </submittedName>
</protein>
<feature type="signal peptide" evidence="2">
    <location>
        <begin position="1"/>
        <end position="17"/>
    </location>
</feature>
<dbReference type="STRING" id="1385515.GCA_000423325_02400"/>
<feature type="compositionally biased region" description="Low complexity" evidence="1">
    <location>
        <begin position="32"/>
        <end position="47"/>
    </location>
</feature>
<dbReference type="Gene3D" id="3.40.50.150">
    <property type="entry name" value="Vaccinia Virus protein VP39"/>
    <property type="match status" value="1"/>
</dbReference>
<organism evidence="3 4">
    <name type="scientific">Lysobacter defluvii IMMIB APB-9 = DSM 18482</name>
    <dbReference type="NCBI Taxonomy" id="1385515"/>
    <lineage>
        <taxon>Bacteria</taxon>
        <taxon>Pseudomonadati</taxon>
        <taxon>Pseudomonadota</taxon>
        <taxon>Gammaproteobacteria</taxon>
        <taxon>Lysobacterales</taxon>
        <taxon>Lysobacteraceae</taxon>
        <taxon>Novilysobacter</taxon>
    </lineage>
</organism>
<dbReference type="InterPro" id="IPR029063">
    <property type="entry name" value="SAM-dependent_MTases_sf"/>
</dbReference>
<dbReference type="SUPFAM" id="SSF53335">
    <property type="entry name" value="S-adenosyl-L-methionine-dependent methyltransferases"/>
    <property type="match status" value="1"/>
</dbReference>
<gene>
    <name evidence="3" type="ORF">N791_07050</name>
</gene>
<dbReference type="InterPro" id="IPR016980">
    <property type="entry name" value="S-AdoMet-dep_MeTrfase_Alr7345"/>
</dbReference>
<dbReference type="eggNOG" id="COG4798">
    <property type="taxonomic scope" value="Bacteria"/>
</dbReference>
<feature type="chain" id="PRO_5001973342" evidence="2">
    <location>
        <begin position="18"/>
        <end position="294"/>
    </location>
</feature>
<proteinExistence type="predicted"/>
<evidence type="ECO:0000313" key="3">
    <source>
        <dbReference type="EMBL" id="KGO99015.1"/>
    </source>
</evidence>
<feature type="region of interest" description="Disordered" evidence="1">
    <location>
        <begin position="20"/>
        <end position="47"/>
    </location>
</feature>
<accession>A0A0A0M7H8</accession>
<evidence type="ECO:0000313" key="4">
    <source>
        <dbReference type="Proteomes" id="UP000030003"/>
    </source>
</evidence>
<dbReference type="PIRSF" id="PIRSF031679">
    <property type="entry name" value="Mtase_Alr7345_prd"/>
    <property type="match status" value="1"/>
</dbReference>
<dbReference type="GO" id="GO:0008168">
    <property type="term" value="F:methyltransferase activity"/>
    <property type="evidence" value="ECO:0007669"/>
    <property type="project" value="UniProtKB-KW"/>
</dbReference>
<keyword evidence="2" id="KW-0732">Signal</keyword>
<comment type="caution">
    <text evidence="3">The sequence shown here is derived from an EMBL/GenBank/DDBJ whole genome shotgun (WGS) entry which is preliminary data.</text>
</comment>
<sequence>MKTLLPALLLPMLLGCAQDTTAPQGDSSTAQTVEAATPPGTATEARTEAPTLAEVVAGDWRSDENRARDEHRHPVETLEFFGVEPAHSVVEITPGGGWYAEILAPYLYERGRYVAAVVDPETLPEDGRDYHQRQRHNLEQRFSEAPEQFSRAGMVAYDPAAPVFGEPGSADVVVTFRNVHNWLSNGQAEGMFEGFHEVLRPGGVLGVVEHRASAASKDGSGYVAQDRIVELATQAGFVLEEASEINANPRDTADHPNGVWTLPPTNNHDEADAARYADIGESDRMTLRFRKPLE</sequence>
<dbReference type="Proteomes" id="UP000030003">
    <property type="component" value="Unassembled WGS sequence"/>
</dbReference>
<dbReference type="GO" id="GO:0032259">
    <property type="term" value="P:methylation"/>
    <property type="evidence" value="ECO:0007669"/>
    <property type="project" value="UniProtKB-KW"/>
</dbReference>
<reference evidence="3 4" key="1">
    <citation type="submission" date="2013-08" db="EMBL/GenBank/DDBJ databases">
        <title>Genomic analysis of Lysobacter defluvii.</title>
        <authorList>
            <person name="Wang Q."/>
            <person name="Wang G."/>
        </authorList>
    </citation>
    <scope>NUCLEOTIDE SEQUENCE [LARGE SCALE GENOMIC DNA]</scope>
    <source>
        <strain evidence="3 4">IMMIB APB-9</strain>
    </source>
</reference>
<dbReference type="EMBL" id="AVBH01000035">
    <property type="protein sequence ID" value="KGO99015.1"/>
    <property type="molecule type" value="Genomic_DNA"/>
</dbReference>
<name>A0A0A0M7H8_9GAMM</name>
<feature type="region of interest" description="Disordered" evidence="1">
    <location>
        <begin position="247"/>
        <end position="269"/>
    </location>
</feature>
<dbReference type="PROSITE" id="PS51257">
    <property type="entry name" value="PROKAR_LIPOPROTEIN"/>
    <property type="match status" value="1"/>
</dbReference>
<evidence type="ECO:0000256" key="1">
    <source>
        <dbReference type="SAM" id="MobiDB-lite"/>
    </source>
</evidence>